<dbReference type="Gene3D" id="3.40.50.2000">
    <property type="entry name" value="Glycogen Phosphorylase B"/>
    <property type="match status" value="2"/>
</dbReference>
<proteinExistence type="predicted"/>
<evidence type="ECO:0000313" key="5">
    <source>
        <dbReference type="Proteomes" id="UP000291189"/>
    </source>
</evidence>
<dbReference type="AlphaFoldDB" id="A0A4Q5IX60"/>
<dbReference type="CDD" id="cd03801">
    <property type="entry name" value="GT4_PimA-like"/>
    <property type="match status" value="1"/>
</dbReference>
<dbReference type="SUPFAM" id="SSF53756">
    <property type="entry name" value="UDP-Glycosyltransferase/glycogen phosphorylase"/>
    <property type="match status" value="1"/>
</dbReference>
<dbReference type="InterPro" id="IPR028098">
    <property type="entry name" value="Glyco_trans_4-like_N"/>
</dbReference>
<dbReference type="PANTHER" id="PTHR12526">
    <property type="entry name" value="GLYCOSYLTRANSFERASE"/>
    <property type="match status" value="1"/>
</dbReference>
<dbReference type="Pfam" id="PF13439">
    <property type="entry name" value="Glyco_transf_4"/>
    <property type="match status" value="1"/>
</dbReference>
<organism evidence="4 5">
    <name type="scientific">Nocardioides iriomotensis</name>
    <dbReference type="NCBI Taxonomy" id="715784"/>
    <lineage>
        <taxon>Bacteria</taxon>
        <taxon>Bacillati</taxon>
        <taxon>Actinomycetota</taxon>
        <taxon>Actinomycetes</taxon>
        <taxon>Propionibacteriales</taxon>
        <taxon>Nocardioidaceae</taxon>
        <taxon>Nocardioides</taxon>
    </lineage>
</organism>
<evidence type="ECO:0000256" key="2">
    <source>
        <dbReference type="ARBA" id="ARBA00022679"/>
    </source>
</evidence>
<accession>A0A4Q5IX60</accession>
<evidence type="ECO:0000259" key="3">
    <source>
        <dbReference type="Pfam" id="PF13439"/>
    </source>
</evidence>
<dbReference type="OrthoDB" id="509705at2"/>
<dbReference type="Pfam" id="PF13692">
    <property type="entry name" value="Glyco_trans_1_4"/>
    <property type="match status" value="1"/>
</dbReference>
<keyword evidence="2 4" id="KW-0808">Transferase</keyword>
<gene>
    <name evidence="4" type="ORF">ETU37_15385</name>
</gene>
<protein>
    <submittedName>
        <fullName evidence="4">Colanic acid biosynthesis glycosyltransferase WcaL</fullName>
    </submittedName>
</protein>
<comment type="caution">
    <text evidence="4">The sequence shown here is derived from an EMBL/GenBank/DDBJ whole genome shotgun (WGS) entry which is preliminary data.</text>
</comment>
<dbReference type="PANTHER" id="PTHR12526:SF636">
    <property type="entry name" value="BLL3647 PROTEIN"/>
    <property type="match status" value="1"/>
</dbReference>
<evidence type="ECO:0000256" key="1">
    <source>
        <dbReference type="ARBA" id="ARBA00022676"/>
    </source>
</evidence>
<sequence>MGGRRVRARIAVVMSGFPRTSETFAVGELVALAREGMLARVYATKPGDGQTPQPGVEEVLPLLRMLPAADVAHQATSLVEDLRDADVDGVHGYFAHLPTEVAARAAGDLGVGYSFSVHALDARKVPPPLLSRRARQAAGVVACNADVARYVDVPGARVSLLPHGVDLARFAPRHHPGGDTRLRVLAVGRLVEKKGFSTLLDAVARLQFPVRLRIVGTGVEQTALEESIVHQGLRETVELAGRRSHEQLPDEYAWCDLVAVPSVVDRGGDRDGLPNVTLEAMACSRPLVASDVSVLGATVHAAGSGLVVPPADVGALAEGLTTLRDPRLRAELGSAGRQFVQEHFDLATCTRRFVERLAVLHAGARETAYA</sequence>
<dbReference type="EMBL" id="SDPU01000028">
    <property type="protein sequence ID" value="RYU10644.1"/>
    <property type="molecule type" value="Genomic_DNA"/>
</dbReference>
<keyword evidence="1" id="KW-0328">Glycosyltransferase</keyword>
<reference evidence="4 5" key="1">
    <citation type="submission" date="2019-01" db="EMBL/GenBank/DDBJ databases">
        <title>Nocardioides guangzhouensis sp. nov., an actinobacterium isolated from soil.</title>
        <authorList>
            <person name="Fu Y."/>
            <person name="Cai Y."/>
            <person name="Lin Z."/>
            <person name="Chen P."/>
        </authorList>
    </citation>
    <scope>NUCLEOTIDE SEQUENCE [LARGE SCALE GENOMIC DNA]</scope>
    <source>
        <strain evidence="4 5">NBRC 105384</strain>
    </source>
</reference>
<keyword evidence="5" id="KW-1185">Reference proteome</keyword>
<feature type="domain" description="Glycosyltransferase subfamily 4-like N-terminal" evidence="3">
    <location>
        <begin position="30"/>
        <end position="169"/>
    </location>
</feature>
<evidence type="ECO:0000313" key="4">
    <source>
        <dbReference type="EMBL" id="RYU10644.1"/>
    </source>
</evidence>
<dbReference type="GO" id="GO:0016757">
    <property type="term" value="F:glycosyltransferase activity"/>
    <property type="evidence" value="ECO:0007669"/>
    <property type="project" value="UniProtKB-KW"/>
</dbReference>
<dbReference type="RefSeq" id="WP_129988235.1">
    <property type="nucleotide sequence ID" value="NZ_SDPU01000028.1"/>
</dbReference>
<dbReference type="Proteomes" id="UP000291189">
    <property type="component" value="Unassembled WGS sequence"/>
</dbReference>
<name>A0A4Q5IX60_9ACTN</name>